<dbReference type="PANTHER" id="PTHR16130">
    <property type="entry name" value="LYSOSOMAL COBALAMIN TRANSPORTER-RELATED"/>
    <property type="match status" value="1"/>
</dbReference>
<protein>
    <submittedName>
        <fullName evidence="1">Uncharacterized protein</fullName>
    </submittedName>
</protein>
<dbReference type="OrthoDB" id="73273at2759"/>
<gene>
    <name evidence="1" type="ORF">QR98_0055890</name>
</gene>
<dbReference type="GO" id="GO:0072665">
    <property type="term" value="P:protein localization to vacuole"/>
    <property type="evidence" value="ECO:0007669"/>
    <property type="project" value="TreeGrafter"/>
</dbReference>
<evidence type="ECO:0000313" key="1">
    <source>
        <dbReference type="EMBL" id="KPM07105.1"/>
    </source>
</evidence>
<evidence type="ECO:0000313" key="2">
    <source>
        <dbReference type="Proteomes" id="UP000616769"/>
    </source>
</evidence>
<organism evidence="1 2">
    <name type="scientific">Sarcoptes scabiei</name>
    <name type="common">Itch mite</name>
    <name type="synonym">Acarus scabiei</name>
    <dbReference type="NCBI Taxonomy" id="52283"/>
    <lineage>
        <taxon>Eukaryota</taxon>
        <taxon>Metazoa</taxon>
        <taxon>Ecdysozoa</taxon>
        <taxon>Arthropoda</taxon>
        <taxon>Chelicerata</taxon>
        <taxon>Arachnida</taxon>
        <taxon>Acari</taxon>
        <taxon>Acariformes</taxon>
        <taxon>Sarcoptiformes</taxon>
        <taxon>Astigmata</taxon>
        <taxon>Psoroptidia</taxon>
        <taxon>Sarcoptoidea</taxon>
        <taxon>Sarcoptidae</taxon>
        <taxon>Sarcoptinae</taxon>
        <taxon>Sarcoptes</taxon>
    </lineage>
</organism>
<reference evidence="1 2" key="1">
    <citation type="journal article" date="2015" name="Parasit. Vectors">
        <title>Draft genome of the scabies mite.</title>
        <authorList>
            <person name="Rider S.D.Jr."/>
            <person name="Morgan M.S."/>
            <person name="Arlian L.G."/>
        </authorList>
    </citation>
    <scope>NUCLEOTIDE SEQUENCE [LARGE SCALE GENOMIC DNA]</scope>
    <source>
        <strain evidence="1">Arlian Lab</strain>
    </source>
</reference>
<proteinExistence type="predicted"/>
<accession>A0A132A924</accession>
<comment type="caution">
    <text evidence="1">The sequence shown here is derived from an EMBL/GenBank/DDBJ whole genome shotgun (WGS) entry which is preliminary data.</text>
</comment>
<dbReference type="AlphaFoldDB" id="A0A132A924"/>
<name>A0A132A924_SARSC</name>
<dbReference type="Proteomes" id="UP000616769">
    <property type="component" value="Unassembled WGS sequence"/>
</dbReference>
<dbReference type="VEuPathDB" id="VectorBase:SSCA005132"/>
<dbReference type="GO" id="GO:0005774">
    <property type="term" value="C:vacuolar membrane"/>
    <property type="evidence" value="ECO:0007669"/>
    <property type="project" value="TreeGrafter"/>
</dbReference>
<dbReference type="EMBL" id="JXLN01011321">
    <property type="protein sequence ID" value="KPM07105.1"/>
    <property type="molecule type" value="Genomic_DNA"/>
</dbReference>
<dbReference type="InterPro" id="IPR050854">
    <property type="entry name" value="LMBD1_LysCbl_Transport"/>
</dbReference>
<dbReference type="PANTHER" id="PTHR16130:SF2">
    <property type="entry name" value="LYSOSOMAL COBALAMIN TRANSPORT ESCORT PROTEIN LMBD1"/>
    <property type="match status" value="1"/>
</dbReference>
<sequence length="67" mass="7764">MGFVLNNATLPNPIDLILSQMQKIYPMDYIFVLMLSFSLVIYTMSGFQNIGMRYLCVQLSFYLICLI</sequence>